<dbReference type="InterPro" id="IPR011990">
    <property type="entry name" value="TPR-like_helical_dom_sf"/>
</dbReference>
<dbReference type="InterPro" id="IPR016032">
    <property type="entry name" value="Sig_transdc_resp-reg_C-effctor"/>
</dbReference>
<dbReference type="SUPFAM" id="SSF48452">
    <property type="entry name" value="TPR-like"/>
    <property type="match status" value="3"/>
</dbReference>
<dbReference type="GO" id="GO:0006355">
    <property type="term" value="P:regulation of DNA-templated transcription"/>
    <property type="evidence" value="ECO:0007669"/>
    <property type="project" value="InterPro"/>
</dbReference>
<evidence type="ECO:0000256" key="2">
    <source>
        <dbReference type="ARBA" id="ARBA00023015"/>
    </source>
</evidence>
<dbReference type="InterPro" id="IPR001867">
    <property type="entry name" value="OmpR/PhoB-type_DNA-bd"/>
</dbReference>
<organism evidence="8 9">
    <name type="scientific">Kribbella turkmenica</name>
    <dbReference type="NCBI Taxonomy" id="2530375"/>
    <lineage>
        <taxon>Bacteria</taxon>
        <taxon>Bacillati</taxon>
        <taxon>Actinomycetota</taxon>
        <taxon>Actinomycetes</taxon>
        <taxon>Propionibacteriales</taxon>
        <taxon>Kribbellaceae</taxon>
        <taxon>Kribbella</taxon>
    </lineage>
</organism>
<keyword evidence="3" id="KW-0238">DNA-binding</keyword>
<dbReference type="InterPro" id="IPR019734">
    <property type="entry name" value="TPR_rpt"/>
</dbReference>
<feature type="domain" description="OmpR/PhoB-type" evidence="6">
    <location>
        <begin position="39"/>
        <end position="115"/>
    </location>
</feature>
<keyword evidence="2" id="KW-0805">Transcription regulation</keyword>
<keyword evidence="9" id="KW-1185">Reference proteome</keyword>
<dbReference type="InterPro" id="IPR005158">
    <property type="entry name" value="BTAD"/>
</dbReference>
<dbReference type="Gene3D" id="1.25.40.10">
    <property type="entry name" value="Tetratricopeptide repeat domain"/>
    <property type="match status" value="3"/>
</dbReference>
<dbReference type="SMART" id="SM01043">
    <property type="entry name" value="BTAD"/>
    <property type="match status" value="1"/>
</dbReference>
<evidence type="ECO:0000256" key="5">
    <source>
        <dbReference type="PROSITE-ProRule" id="PRU00339"/>
    </source>
</evidence>
<dbReference type="SMART" id="SM00028">
    <property type="entry name" value="TPR"/>
    <property type="match status" value="5"/>
</dbReference>
<keyword evidence="5" id="KW-0802">TPR repeat</keyword>
<protein>
    <submittedName>
        <fullName evidence="8">Tetratricopeptide repeat protein</fullName>
    </submittedName>
</protein>
<dbReference type="Pfam" id="PF00486">
    <property type="entry name" value="Trans_reg_C"/>
    <property type="match status" value="1"/>
</dbReference>
<dbReference type="Gene3D" id="1.10.10.10">
    <property type="entry name" value="Winged helix-like DNA-binding domain superfamily/Winged helix DNA-binding domain"/>
    <property type="match status" value="1"/>
</dbReference>
<dbReference type="PANTHER" id="PTHR35807">
    <property type="entry name" value="TRANSCRIPTIONAL REGULATOR REDD-RELATED"/>
    <property type="match status" value="1"/>
</dbReference>
<dbReference type="PRINTS" id="PR00364">
    <property type="entry name" value="DISEASERSIST"/>
</dbReference>
<comment type="similarity">
    <text evidence="1">Belongs to the AfsR/DnrI/RedD regulatory family.</text>
</comment>
<dbReference type="InterPro" id="IPR051677">
    <property type="entry name" value="AfsR-DnrI-RedD_regulator"/>
</dbReference>
<evidence type="ECO:0000256" key="1">
    <source>
        <dbReference type="ARBA" id="ARBA00005820"/>
    </source>
</evidence>
<feature type="repeat" description="TPR" evidence="5">
    <location>
        <begin position="797"/>
        <end position="830"/>
    </location>
</feature>
<dbReference type="AlphaFoldDB" id="A0A4R4XCW4"/>
<evidence type="ECO:0000313" key="8">
    <source>
        <dbReference type="EMBL" id="TDD28279.1"/>
    </source>
</evidence>
<dbReference type="PROSITE" id="PS50005">
    <property type="entry name" value="TPR"/>
    <property type="match status" value="1"/>
</dbReference>
<dbReference type="InterPro" id="IPR036388">
    <property type="entry name" value="WH-like_DNA-bd_sf"/>
</dbReference>
<name>A0A4R4XCW4_9ACTN</name>
<dbReference type="Proteomes" id="UP000295172">
    <property type="component" value="Unassembled WGS sequence"/>
</dbReference>
<dbReference type="Pfam" id="PF03704">
    <property type="entry name" value="BTAD"/>
    <property type="match status" value="1"/>
</dbReference>
<comment type="caution">
    <text evidence="8">The sequence shown here is derived from an EMBL/GenBank/DDBJ whole genome shotgun (WGS) entry which is preliminary data.</text>
</comment>
<dbReference type="EMBL" id="SMKR01000023">
    <property type="protein sequence ID" value="TDD28279.1"/>
    <property type="molecule type" value="Genomic_DNA"/>
</dbReference>
<dbReference type="CDD" id="cd15831">
    <property type="entry name" value="BTAD"/>
    <property type="match status" value="1"/>
</dbReference>
<evidence type="ECO:0000256" key="4">
    <source>
        <dbReference type="ARBA" id="ARBA00023163"/>
    </source>
</evidence>
<proteinExistence type="inferred from homology"/>
<feature type="domain" description="Bacterial transcriptional activator" evidence="7">
    <location>
        <begin position="122"/>
        <end position="264"/>
    </location>
</feature>
<dbReference type="SMART" id="SM00862">
    <property type="entry name" value="Trans_reg_C"/>
    <property type="match status" value="1"/>
</dbReference>
<accession>A0A4R4XCW4</accession>
<evidence type="ECO:0000313" key="9">
    <source>
        <dbReference type="Proteomes" id="UP000295172"/>
    </source>
</evidence>
<dbReference type="GO" id="GO:0043531">
    <property type="term" value="F:ADP binding"/>
    <property type="evidence" value="ECO:0007669"/>
    <property type="project" value="InterPro"/>
</dbReference>
<sequence>MFLGDPSAGAGEVTELARRGADRLRFRLLGTMEVRSDAGAVIRLPSHRPAVLLAALLLRLNRTVRTADLVDVLWEDDELPSKPRAALQIYVSRLRAALGDADRSMIRTGDGGYALHADPSQLDLETFRSLVRSAREASDPAARVPLLSEALALWRGEPLAGLDAGALTREMIPRLVEEHLQAQELSFEARLAIGDAAGVIPELRELVGRHPTRERFWAQLMRAQHASGRQAVALSTYAEVSRRLRESLGVGPGPELRRVHAELLAATDTESMVIPRQLPTAVPAFAGRTEHLERLDGLLPGARLGLIIGPAGVGKTSLAIHWARQVADTFPDGILYADLLGYSPSLEPADPLTVLPRFLAGLGIPADRLPMAAAEQVALYRSMLADRAVLVVLDNARTAEQVRPLAATGTNCLTLVTSRNELAGLVATEQAEPIQLDTLDPAQSRQLLAARVGERRLQADARSTDELIARCAGLPLALSLLGAQIALRPRRQLASFVDTLSLAPLDALATTDGIDVRTIFSWSYRQLRPELARMFRLLAQHPGAEITLGAAAALAGVPVRAARGLLAVLVANHQLVELGPDRYALHDLLRSYARELCEEQEADEAFERLLGYLVHTGCAAALILAPRRDPVELPGLDPGVDIVVPTTRDEAFAWFDSEQPNNLAVLRAATGRADGLLWLFVWAIADYLDFRGRPGYMESELLALAAAVRLGDPRKQAQTRRDLARGHMALRQWDDAIRQHELALGIAEELADDAGIAHGSLSQARVLSRMGEHRQAIEKTTRALRIYERTGHADARANALNNLGWYHGQLGEYEAAVDYAQQALKLYEELDSEYGRAVVSDTKAYALAGSGRLGEAIASYATAVAILRTHGRLGETAECLMSMAEVQERAGQPAAAEVSWTEALEILDVLNHPDAETVRGALRRLRRGG</sequence>
<dbReference type="Gene3D" id="3.40.50.300">
    <property type="entry name" value="P-loop containing nucleotide triphosphate hydrolases"/>
    <property type="match status" value="1"/>
</dbReference>
<dbReference type="SUPFAM" id="SSF46894">
    <property type="entry name" value="C-terminal effector domain of the bipartite response regulators"/>
    <property type="match status" value="1"/>
</dbReference>
<dbReference type="Pfam" id="PF13424">
    <property type="entry name" value="TPR_12"/>
    <property type="match status" value="1"/>
</dbReference>
<evidence type="ECO:0000259" key="6">
    <source>
        <dbReference type="SMART" id="SM00862"/>
    </source>
</evidence>
<dbReference type="InterPro" id="IPR027417">
    <property type="entry name" value="P-loop_NTPase"/>
</dbReference>
<dbReference type="OrthoDB" id="4326794at2"/>
<gene>
    <name evidence="8" type="ORF">E1218_07755</name>
</gene>
<evidence type="ECO:0000259" key="7">
    <source>
        <dbReference type="SMART" id="SM01043"/>
    </source>
</evidence>
<dbReference type="SUPFAM" id="SSF52540">
    <property type="entry name" value="P-loop containing nucleoside triphosphate hydrolases"/>
    <property type="match status" value="1"/>
</dbReference>
<dbReference type="PANTHER" id="PTHR35807:SF1">
    <property type="entry name" value="TRANSCRIPTIONAL REGULATOR REDD"/>
    <property type="match status" value="1"/>
</dbReference>
<evidence type="ECO:0000256" key="3">
    <source>
        <dbReference type="ARBA" id="ARBA00023125"/>
    </source>
</evidence>
<dbReference type="GO" id="GO:0000160">
    <property type="term" value="P:phosphorelay signal transduction system"/>
    <property type="evidence" value="ECO:0007669"/>
    <property type="project" value="InterPro"/>
</dbReference>
<dbReference type="GO" id="GO:0003677">
    <property type="term" value="F:DNA binding"/>
    <property type="evidence" value="ECO:0007669"/>
    <property type="project" value="UniProtKB-KW"/>
</dbReference>
<keyword evidence="4" id="KW-0804">Transcription</keyword>
<reference evidence="8 9" key="1">
    <citation type="submission" date="2019-02" db="EMBL/GenBank/DDBJ databases">
        <title>Draft genome sequences of novel Actinobacteria.</title>
        <authorList>
            <person name="Sahin N."/>
            <person name="Ay H."/>
            <person name="Saygin H."/>
        </authorList>
    </citation>
    <scope>NUCLEOTIDE SEQUENCE [LARGE SCALE GENOMIC DNA]</scope>
    <source>
        <strain evidence="8 9">16K104</strain>
    </source>
</reference>